<reference evidence="4 5" key="1">
    <citation type="submission" date="2019-02" db="EMBL/GenBank/DDBJ databases">
        <title>Deep-cultivation of Planctomycetes and their phenomic and genomic characterization uncovers novel biology.</title>
        <authorList>
            <person name="Wiegand S."/>
            <person name="Jogler M."/>
            <person name="Boedeker C."/>
            <person name="Pinto D."/>
            <person name="Vollmers J."/>
            <person name="Rivas-Marin E."/>
            <person name="Kohn T."/>
            <person name="Peeters S.H."/>
            <person name="Heuer A."/>
            <person name="Rast P."/>
            <person name="Oberbeckmann S."/>
            <person name="Bunk B."/>
            <person name="Jeske O."/>
            <person name="Meyerdierks A."/>
            <person name="Storesund J.E."/>
            <person name="Kallscheuer N."/>
            <person name="Luecker S."/>
            <person name="Lage O.M."/>
            <person name="Pohl T."/>
            <person name="Merkel B.J."/>
            <person name="Hornburger P."/>
            <person name="Mueller R.-W."/>
            <person name="Bruemmer F."/>
            <person name="Labrenz M."/>
            <person name="Spormann A.M."/>
            <person name="Op Den Camp H."/>
            <person name="Overmann J."/>
            <person name="Amann R."/>
            <person name="Jetten M.S.M."/>
            <person name="Mascher T."/>
            <person name="Medema M.H."/>
            <person name="Devos D.P."/>
            <person name="Kaster A.-K."/>
            <person name="Ovreas L."/>
            <person name="Rohde M."/>
            <person name="Galperin M.Y."/>
            <person name="Jogler C."/>
        </authorList>
    </citation>
    <scope>NUCLEOTIDE SEQUENCE [LARGE SCALE GENOMIC DNA]</scope>
    <source>
        <strain evidence="4 5">CA13</strain>
    </source>
</reference>
<name>A0A5C5Z6P7_9BACT</name>
<dbReference type="PANTHER" id="PTHR43818:SF5">
    <property type="entry name" value="OXIDOREDUCTASE FAMILY PROTEIN"/>
    <property type="match status" value="1"/>
</dbReference>
<dbReference type="Gene3D" id="3.30.360.10">
    <property type="entry name" value="Dihydrodipicolinate Reductase, domain 2"/>
    <property type="match status" value="1"/>
</dbReference>
<evidence type="ECO:0000259" key="3">
    <source>
        <dbReference type="Pfam" id="PF19051"/>
    </source>
</evidence>
<dbReference type="InterPro" id="IPR050463">
    <property type="entry name" value="Gfo/Idh/MocA_oxidrdct_glycsds"/>
</dbReference>
<dbReference type="PANTHER" id="PTHR43818">
    <property type="entry name" value="BCDNA.GH03377"/>
    <property type="match status" value="1"/>
</dbReference>
<dbReference type="AlphaFoldDB" id="A0A5C5Z6P7"/>
<dbReference type="GO" id="GO:0016798">
    <property type="term" value="F:hydrolase activity, acting on glycosyl bonds"/>
    <property type="evidence" value="ECO:0007669"/>
    <property type="project" value="UniProtKB-KW"/>
</dbReference>
<dbReference type="EC" id="3.2.1.-" evidence="4"/>
<keyword evidence="4" id="KW-0378">Hydrolase</keyword>
<feature type="signal peptide" evidence="1">
    <location>
        <begin position="1"/>
        <end position="31"/>
    </location>
</feature>
<dbReference type="InterPro" id="IPR043906">
    <property type="entry name" value="Gfo/Idh/MocA_OxRdtase_bact_C"/>
</dbReference>
<keyword evidence="5" id="KW-1185">Reference proteome</keyword>
<evidence type="ECO:0000256" key="1">
    <source>
        <dbReference type="SAM" id="SignalP"/>
    </source>
</evidence>
<organism evidence="4 5">
    <name type="scientific">Novipirellula herctigrandis</name>
    <dbReference type="NCBI Taxonomy" id="2527986"/>
    <lineage>
        <taxon>Bacteria</taxon>
        <taxon>Pseudomonadati</taxon>
        <taxon>Planctomycetota</taxon>
        <taxon>Planctomycetia</taxon>
        <taxon>Pirellulales</taxon>
        <taxon>Pirellulaceae</taxon>
        <taxon>Novipirellula</taxon>
    </lineage>
</organism>
<feature type="domain" description="Gfo/Idh/MocA-like oxidoreductase N-terminal" evidence="2">
    <location>
        <begin position="38"/>
        <end position="157"/>
    </location>
</feature>
<dbReference type="EMBL" id="SJPJ01000001">
    <property type="protein sequence ID" value="TWT82982.1"/>
    <property type="molecule type" value="Genomic_DNA"/>
</dbReference>
<protein>
    <submittedName>
        <fullName evidence="4">Glycosyl hydrolase</fullName>
        <ecNumber evidence="4">3.2.1.-</ecNumber>
    </submittedName>
</protein>
<dbReference type="RefSeq" id="WP_146399837.1">
    <property type="nucleotide sequence ID" value="NZ_SJPJ01000001.1"/>
</dbReference>
<evidence type="ECO:0000313" key="5">
    <source>
        <dbReference type="Proteomes" id="UP000315010"/>
    </source>
</evidence>
<dbReference type="InterPro" id="IPR036291">
    <property type="entry name" value="NAD(P)-bd_dom_sf"/>
</dbReference>
<dbReference type="OrthoDB" id="9788246at2"/>
<dbReference type="InterPro" id="IPR000683">
    <property type="entry name" value="Gfo/Idh/MocA-like_OxRdtase_N"/>
</dbReference>
<dbReference type="SUPFAM" id="SSF51735">
    <property type="entry name" value="NAD(P)-binding Rossmann-fold domains"/>
    <property type="match status" value="1"/>
</dbReference>
<keyword evidence="1" id="KW-0732">Signal</keyword>
<dbReference type="Pfam" id="PF19051">
    <property type="entry name" value="GFO_IDH_MocA_C2"/>
    <property type="match status" value="1"/>
</dbReference>
<evidence type="ECO:0000313" key="4">
    <source>
        <dbReference type="EMBL" id="TWT82982.1"/>
    </source>
</evidence>
<dbReference type="Pfam" id="PF01408">
    <property type="entry name" value="GFO_IDH_MocA"/>
    <property type="match status" value="1"/>
</dbReference>
<keyword evidence="4" id="KW-0326">Glycosidase</keyword>
<gene>
    <name evidence="4" type="ORF">CA13_44450</name>
</gene>
<dbReference type="Proteomes" id="UP000315010">
    <property type="component" value="Unassembled WGS sequence"/>
</dbReference>
<evidence type="ECO:0000259" key="2">
    <source>
        <dbReference type="Pfam" id="PF01408"/>
    </source>
</evidence>
<dbReference type="SUPFAM" id="SSF55347">
    <property type="entry name" value="Glyceraldehyde-3-phosphate dehydrogenase-like, C-terminal domain"/>
    <property type="match status" value="1"/>
</dbReference>
<dbReference type="GO" id="GO:0000166">
    <property type="term" value="F:nucleotide binding"/>
    <property type="evidence" value="ECO:0007669"/>
    <property type="project" value="InterPro"/>
</dbReference>
<feature type="domain" description="Gfo/Idh/MocA-like oxidoreductase bacterial type C-terminal" evidence="3">
    <location>
        <begin position="204"/>
        <end position="434"/>
    </location>
</feature>
<dbReference type="Gene3D" id="3.40.50.720">
    <property type="entry name" value="NAD(P)-binding Rossmann-like Domain"/>
    <property type="match status" value="1"/>
</dbReference>
<sequence precursor="true">MPDRMTRRGFQVKAASTFVLSTATAVSAAHASGSNDRIRLGFIGVANRGSQLMKAFAEHDDCETVALCDVDSQALAKAAGNVPNATFQTGDFRKLIERTDIDAVVIATPDHWHAIQAISACAAGKDVYVEKPLSVTIHEGRAMVNAARKYKRVVQVGTHRRSSPLYAELSNRVQAGLLGKVCVSRAYRLSNMAPAGIGIEPLSSPPQHLDWDMWLGPRDVQPYQANIAPYKFRWWQDYSSQMGNWGVHYLDAIRWCLGEEAPSSVCAMGGRFAVDDDRTIPDTMEVTFQFDSGRLAIFGQYETSGNPMMPSGEIELRGTGGTAYVSERAYEIIPEGHGQFQEKVPRTKPEKQEASYNNHSLTSLHARNFLDCMTSRENPHADIEIGHRSTTFCHLANLSQKLGRRLEWDAKTEHFVADEEANSLLHYEYRSPWTLPS</sequence>
<accession>A0A5C5Z6P7</accession>
<feature type="chain" id="PRO_5022825133" evidence="1">
    <location>
        <begin position="32"/>
        <end position="437"/>
    </location>
</feature>
<comment type="caution">
    <text evidence="4">The sequence shown here is derived from an EMBL/GenBank/DDBJ whole genome shotgun (WGS) entry which is preliminary data.</text>
</comment>
<proteinExistence type="predicted"/>